<keyword evidence="1" id="KW-1133">Transmembrane helix</keyword>
<keyword evidence="1" id="KW-0812">Transmembrane</keyword>
<keyword evidence="2" id="KW-0496">Mitochondrion</keyword>
<geneLocation type="mitochondrion" evidence="2"/>
<protein>
    <submittedName>
        <fullName evidence="2">Uncharacterized protein</fullName>
    </submittedName>
</protein>
<evidence type="ECO:0000256" key="1">
    <source>
        <dbReference type="SAM" id="Phobius"/>
    </source>
</evidence>
<sequence>MISRYSSMSKYEPRCNDTNDLVLLVVGFAVVIKLIYIYIFELRRSIYLRRMQS</sequence>
<keyword evidence="1" id="KW-0472">Membrane</keyword>
<dbReference type="EMBL" id="MK697705">
    <property type="protein sequence ID" value="QHR92651.1"/>
    <property type="molecule type" value="Genomic_DNA"/>
</dbReference>
<feature type="transmembrane region" description="Helical" evidence="1">
    <location>
        <begin position="21"/>
        <end position="40"/>
    </location>
</feature>
<accession>A0A6B9XUS5</accession>
<reference evidence="2" key="1">
    <citation type="submission" date="2019-03" db="EMBL/GenBank/DDBJ databases">
        <title>Largest Complete Mitochondrial Genome of a Gymnosperm, Sitka Spruce (Picea sitchensis), Indicates Complex Physical Structure.</title>
        <authorList>
            <person name="Jackman S.D."/>
            <person name="Coombe L."/>
            <person name="Warren R."/>
            <person name="Kirk H."/>
            <person name="Trinh E."/>
            <person name="McLeod T."/>
            <person name="Pleasance S."/>
            <person name="Pandoh P."/>
            <person name="Zhao Y."/>
            <person name="Coope R."/>
            <person name="Bousquet J."/>
            <person name="Bohlmann J.C."/>
            <person name="Jones S.J.M."/>
            <person name="Birol I."/>
        </authorList>
    </citation>
    <scope>NUCLEOTIDE SEQUENCE</scope>
    <source>
        <strain evidence="2">Q903</strain>
    </source>
</reference>
<proteinExistence type="predicted"/>
<dbReference type="AlphaFoldDB" id="A0A6B9XUS5"/>
<evidence type="ECO:0000313" key="2">
    <source>
        <dbReference type="EMBL" id="QHR92651.1"/>
    </source>
</evidence>
<name>A0A6B9XUS5_PICSI</name>
<gene>
    <name evidence="2" type="primary">orf06753</name>
    <name evidence="2" type="ORF">Q903MT_gene6699</name>
</gene>
<organism evidence="2">
    <name type="scientific">Picea sitchensis</name>
    <name type="common">Sitka spruce</name>
    <name type="synonym">Pinus sitchensis</name>
    <dbReference type="NCBI Taxonomy" id="3332"/>
    <lineage>
        <taxon>Eukaryota</taxon>
        <taxon>Viridiplantae</taxon>
        <taxon>Streptophyta</taxon>
        <taxon>Embryophyta</taxon>
        <taxon>Tracheophyta</taxon>
        <taxon>Spermatophyta</taxon>
        <taxon>Pinopsida</taxon>
        <taxon>Pinidae</taxon>
        <taxon>Conifers I</taxon>
        <taxon>Pinales</taxon>
        <taxon>Pinaceae</taxon>
        <taxon>Picea</taxon>
    </lineage>
</organism>